<dbReference type="AlphaFoldDB" id="A0A9P7ZIW4"/>
<keyword evidence="4" id="KW-0378">Hydrolase</keyword>
<dbReference type="CDD" id="cd00443">
    <property type="entry name" value="ADA_AMPD"/>
    <property type="match status" value="1"/>
</dbReference>
<dbReference type="InterPro" id="IPR032466">
    <property type="entry name" value="Metal_Hydrolase"/>
</dbReference>
<keyword evidence="6" id="KW-0546">Nucleotide metabolism</keyword>
<dbReference type="PANTHER" id="PTHR11409:SF42">
    <property type="entry name" value="ADENOSINE DEAMINASE-LIKE PROTEIN"/>
    <property type="match status" value="1"/>
</dbReference>
<comment type="caution">
    <text evidence="9">The sequence shown here is derived from an EMBL/GenBank/DDBJ whole genome shotgun (WGS) entry which is preliminary data.</text>
</comment>
<organism evidence="9 10">
    <name type="scientific">Emericellopsis atlantica</name>
    <dbReference type="NCBI Taxonomy" id="2614577"/>
    <lineage>
        <taxon>Eukaryota</taxon>
        <taxon>Fungi</taxon>
        <taxon>Dikarya</taxon>
        <taxon>Ascomycota</taxon>
        <taxon>Pezizomycotina</taxon>
        <taxon>Sordariomycetes</taxon>
        <taxon>Hypocreomycetidae</taxon>
        <taxon>Hypocreales</taxon>
        <taxon>Bionectriaceae</taxon>
        <taxon>Emericellopsis</taxon>
    </lineage>
</organism>
<dbReference type="GeneID" id="70289104"/>
<keyword evidence="5" id="KW-0862">Zinc</keyword>
<reference evidence="9" key="1">
    <citation type="journal article" date="2021" name="IMA Fungus">
        <title>Genomic characterization of three marine fungi, including Emericellopsis atlantica sp. nov. with signatures of a generalist lifestyle and marine biomass degradation.</title>
        <authorList>
            <person name="Hagestad O.C."/>
            <person name="Hou L."/>
            <person name="Andersen J.H."/>
            <person name="Hansen E.H."/>
            <person name="Altermark B."/>
            <person name="Li C."/>
            <person name="Kuhnert E."/>
            <person name="Cox R.J."/>
            <person name="Crous P.W."/>
            <person name="Spatafora J.W."/>
            <person name="Lail K."/>
            <person name="Amirebrahimi M."/>
            <person name="Lipzen A."/>
            <person name="Pangilinan J."/>
            <person name="Andreopoulos W."/>
            <person name="Hayes R.D."/>
            <person name="Ng V."/>
            <person name="Grigoriev I.V."/>
            <person name="Jackson S.A."/>
            <person name="Sutton T.D.S."/>
            <person name="Dobson A.D.W."/>
            <person name="Rama T."/>
        </authorList>
    </citation>
    <scope>NUCLEOTIDE SEQUENCE</scope>
    <source>
        <strain evidence="9">TS7</strain>
    </source>
</reference>
<dbReference type="GO" id="GO:0009117">
    <property type="term" value="P:nucleotide metabolic process"/>
    <property type="evidence" value="ECO:0007669"/>
    <property type="project" value="UniProtKB-KW"/>
</dbReference>
<dbReference type="RefSeq" id="XP_046116531.1">
    <property type="nucleotide sequence ID" value="XM_046258201.1"/>
</dbReference>
<evidence type="ECO:0000256" key="4">
    <source>
        <dbReference type="ARBA" id="ARBA00022801"/>
    </source>
</evidence>
<comment type="catalytic activity">
    <reaction evidence="7">
        <text>N(6)-methyl-AMP + H2O + H(+) = IMP + methylamine</text>
        <dbReference type="Rhea" id="RHEA:16001"/>
        <dbReference type="ChEBI" id="CHEBI:15377"/>
        <dbReference type="ChEBI" id="CHEBI:15378"/>
        <dbReference type="ChEBI" id="CHEBI:58053"/>
        <dbReference type="ChEBI" id="CHEBI:59338"/>
        <dbReference type="ChEBI" id="CHEBI:144842"/>
    </reaction>
    <physiologicalReaction direction="left-to-right" evidence="7">
        <dbReference type="Rhea" id="RHEA:16002"/>
    </physiologicalReaction>
</comment>
<comment type="cofactor">
    <cofactor evidence="1">
        <name>Zn(2+)</name>
        <dbReference type="ChEBI" id="CHEBI:29105"/>
    </cofactor>
</comment>
<dbReference type="GO" id="GO:0004000">
    <property type="term" value="F:adenosine deaminase activity"/>
    <property type="evidence" value="ECO:0007669"/>
    <property type="project" value="TreeGrafter"/>
</dbReference>
<evidence type="ECO:0000256" key="5">
    <source>
        <dbReference type="ARBA" id="ARBA00022833"/>
    </source>
</evidence>
<dbReference type="EMBL" id="MU251261">
    <property type="protein sequence ID" value="KAG9252607.1"/>
    <property type="molecule type" value="Genomic_DNA"/>
</dbReference>
<name>A0A9P7ZIW4_9HYPO</name>
<dbReference type="Pfam" id="PF00962">
    <property type="entry name" value="A_deaminase"/>
    <property type="match status" value="1"/>
</dbReference>
<feature type="domain" description="Adenosine deaminase" evidence="8">
    <location>
        <begin position="7"/>
        <end position="328"/>
    </location>
</feature>
<keyword evidence="3" id="KW-0479">Metal-binding</keyword>
<dbReference type="GO" id="GO:0046872">
    <property type="term" value="F:metal ion binding"/>
    <property type="evidence" value="ECO:0007669"/>
    <property type="project" value="UniProtKB-KW"/>
</dbReference>
<dbReference type="InterPro" id="IPR001365">
    <property type="entry name" value="A_deaminase_dom"/>
</dbReference>
<dbReference type="Gene3D" id="3.20.20.140">
    <property type="entry name" value="Metal-dependent hydrolases"/>
    <property type="match status" value="1"/>
</dbReference>
<keyword evidence="10" id="KW-1185">Reference proteome</keyword>
<dbReference type="GO" id="GO:0006154">
    <property type="term" value="P:adenosine catabolic process"/>
    <property type="evidence" value="ECO:0007669"/>
    <property type="project" value="TreeGrafter"/>
</dbReference>
<dbReference type="OrthoDB" id="272271at2759"/>
<comment type="similarity">
    <text evidence="2">Belongs to the metallo-dependent hydrolases superfamily. Adenosine and AMP deaminases family.</text>
</comment>
<proteinExistence type="inferred from homology"/>
<accession>A0A9P7ZIW4</accession>
<dbReference type="InterPro" id="IPR006330">
    <property type="entry name" value="Ado/ade_deaminase"/>
</dbReference>
<evidence type="ECO:0000256" key="6">
    <source>
        <dbReference type="ARBA" id="ARBA00023080"/>
    </source>
</evidence>
<evidence type="ECO:0000256" key="1">
    <source>
        <dbReference type="ARBA" id="ARBA00001947"/>
    </source>
</evidence>
<sequence>MDFKALPKIELHAHLTGSVTRRTLHDIWEAKHKSQQTTLEDPLVVMPEGKPDYNLKSFFPLFSSYIYELLTDVPSIQQATTSVLQGFLEDGVVYLELRTTPRATPSLTPEDYITTILDAIAAFEQTHHEMHTRLILSIDRRHDVSTAENILALAEKYRGRVVGLDLCGDPSARPDGQISVFTPIFQRASLPLTVHFGECVASGSPEELETLLSWHPGRLGHAICLDEESKKVIRERNLCLELLLSCNVQAGMTQGGFANHHFGEWLACDGVKVSLGTDDVGVFGSELSDEYRLAAEHFGLDQKQICALARQGIEAIFGGEDEKERLRQVMWI</sequence>
<dbReference type="GO" id="GO:0046103">
    <property type="term" value="P:inosine biosynthetic process"/>
    <property type="evidence" value="ECO:0007669"/>
    <property type="project" value="TreeGrafter"/>
</dbReference>
<dbReference type="SUPFAM" id="SSF51556">
    <property type="entry name" value="Metallo-dependent hydrolases"/>
    <property type="match status" value="1"/>
</dbReference>
<evidence type="ECO:0000313" key="9">
    <source>
        <dbReference type="EMBL" id="KAG9252607.1"/>
    </source>
</evidence>
<gene>
    <name evidence="9" type="ORF">F5Z01DRAFT_219891</name>
</gene>
<evidence type="ECO:0000259" key="8">
    <source>
        <dbReference type="Pfam" id="PF00962"/>
    </source>
</evidence>
<evidence type="ECO:0000256" key="2">
    <source>
        <dbReference type="ARBA" id="ARBA00006676"/>
    </source>
</evidence>
<evidence type="ECO:0000256" key="3">
    <source>
        <dbReference type="ARBA" id="ARBA00022723"/>
    </source>
</evidence>
<dbReference type="Proteomes" id="UP000887229">
    <property type="component" value="Unassembled WGS sequence"/>
</dbReference>
<protein>
    <recommendedName>
        <fullName evidence="8">Adenosine deaminase domain-containing protein</fullName>
    </recommendedName>
</protein>
<evidence type="ECO:0000256" key="7">
    <source>
        <dbReference type="ARBA" id="ARBA00048787"/>
    </source>
</evidence>
<evidence type="ECO:0000313" key="10">
    <source>
        <dbReference type="Proteomes" id="UP000887229"/>
    </source>
</evidence>
<dbReference type="PANTHER" id="PTHR11409">
    <property type="entry name" value="ADENOSINE DEAMINASE"/>
    <property type="match status" value="1"/>
</dbReference>